<dbReference type="Gene3D" id="3.30.750.200">
    <property type="match status" value="1"/>
</dbReference>
<keyword evidence="5" id="KW-0408">Iron</keyword>
<evidence type="ECO:0000256" key="6">
    <source>
        <dbReference type="ARBA" id="ARBA00023014"/>
    </source>
</evidence>
<dbReference type="Pfam" id="PF16199">
    <property type="entry name" value="Radical_SAM_C"/>
    <property type="match status" value="1"/>
</dbReference>
<dbReference type="SFLD" id="SFLDS00029">
    <property type="entry name" value="Radical_SAM"/>
    <property type="match status" value="1"/>
</dbReference>
<keyword evidence="9" id="KW-1185">Reference proteome</keyword>
<evidence type="ECO:0000313" key="8">
    <source>
        <dbReference type="EMBL" id="VEJ35475.1"/>
    </source>
</evidence>
<dbReference type="SFLD" id="SFLDG01091">
    <property type="entry name" value="uncharacterized_CHP01210-like"/>
    <property type="match status" value="1"/>
</dbReference>
<comment type="cofactor">
    <cofactor evidence="1">
        <name>[4Fe-4S] cluster</name>
        <dbReference type="ChEBI" id="CHEBI:49883"/>
    </cofactor>
</comment>
<dbReference type="InterPro" id="IPR032432">
    <property type="entry name" value="Radical_SAM_C"/>
</dbReference>
<keyword evidence="4" id="KW-0479">Metal-binding</keyword>
<dbReference type="Proteomes" id="UP000269544">
    <property type="component" value="Chromosome"/>
</dbReference>
<keyword evidence="3" id="KW-0949">S-adenosyl-L-methionine</keyword>
<evidence type="ECO:0000256" key="5">
    <source>
        <dbReference type="ARBA" id="ARBA00023004"/>
    </source>
</evidence>
<keyword evidence="2" id="KW-0004">4Fe-4S</keyword>
<dbReference type="EMBL" id="LR134523">
    <property type="protein sequence ID" value="VEJ35475.1"/>
    <property type="molecule type" value="Genomic_DNA"/>
</dbReference>
<dbReference type="InterPro" id="IPR039661">
    <property type="entry name" value="ELP3"/>
</dbReference>
<dbReference type="InterPro" id="IPR005911">
    <property type="entry name" value="YhcC-like"/>
</dbReference>
<dbReference type="PANTHER" id="PTHR11135:SF1">
    <property type="entry name" value="PROTEIN YHCC"/>
    <property type="match status" value="1"/>
</dbReference>
<reference evidence="8 9" key="1">
    <citation type="submission" date="2018-12" db="EMBL/GenBank/DDBJ databases">
        <authorList>
            <consortium name="Pathogen Informatics"/>
        </authorList>
    </citation>
    <scope>NUCLEOTIDE SEQUENCE [LARGE SCALE GENOMIC DNA]</scope>
    <source>
        <strain evidence="8 9">NCTC13079</strain>
    </source>
</reference>
<feature type="domain" description="Radical SAM core" evidence="7">
    <location>
        <begin position="1"/>
        <end position="231"/>
    </location>
</feature>
<dbReference type="AlphaFoldDB" id="A0A3S4YV93"/>
<dbReference type="GO" id="GO:0051539">
    <property type="term" value="F:4 iron, 4 sulfur cluster binding"/>
    <property type="evidence" value="ECO:0007669"/>
    <property type="project" value="UniProtKB-KW"/>
</dbReference>
<keyword evidence="6" id="KW-0411">Iron-sulfur</keyword>
<protein>
    <submittedName>
        <fullName evidence="8">Coproporphyrinogen III oxidase</fullName>
    </submittedName>
</protein>
<accession>A0A3S4YV93</accession>
<dbReference type="NCBIfam" id="TIGR01212">
    <property type="entry name" value="TIGR01212 family radical SAM protein"/>
    <property type="match status" value="1"/>
</dbReference>
<evidence type="ECO:0000313" key="9">
    <source>
        <dbReference type="Proteomes" id="UP000269544"/>
    </source>
</evidence>
<evidence type="ECO:0000256" key="4">
    <source>
        <dbReference type="ARBA" id="ARBA00022723"/>
    </source>
</evidence>
<evidence type="ECO:0000256" key="1">
    <source>
        <dbReference type="ARBA" id="ARBA00001966"/>
    </source>
</evidence>
<dbReference type="Pfam" id="PF04055">
    <property type="entry name" value="Radical_SAM"/>
    <property type="match status" value="1"/>
</dbReference>
<dbReference type="SUPFAM" id="SSF102114">
    <property type="entry name" value="Radical SAM enzymes"/>
    <property type="match status" value="1"/>
</dbReference>
<sequence>MPIHLKGSCPNRDGTKGTGGCIFCGEEGGSFEWIGGSIQDQFEENKERMRKRYRAEGFIAYFQNFTGTYLPLEQFRANLEAVPKEDLAGVSISTRPDCVDDAYLACAKSVFPHTPVTFELGLQSANPRSLEILNRGHTVQDFIDAAQRIKAADIRLSVHMILDLPFDGRDDIVRGAELMNAVAADEVKIHNLYVPKGTKLAEMYQDGSFVPVPMEEFIERCILFLEHLDPDIVIGRLLGRAPEKDVLFANWNRSWYYIRDEIVRRMEVSNRVQGSKFSAEQKGREHDSIYFGR</sequence>
<gene>
    <name evidence="8" type="ORF">NCTC13079_00707</name>
</gene>
<organism evidence="8 9">
    <name type="scientific">Aedoeadaptatus ivorii</name>
    <dbReference type="NCBI Taxonomy" id="54006"/>
    <lineage>
        <taxon>Bacteria</taxon>
        <taxon>Bacillati</taxon>
        <taxon>Bacillota</taxon>
        <taxon>Tissierellia</taxon>
        <taxon>Tissierellales</taxon>
        <taxon>Peptoniphilaceae</taxon>
        <taxon>Aedoeadaptatus</taxon>
    </lineage>
</organism>
<dbReference type="InterPro" id="IPR058240">
    <property type="entry name" value="rSAM_sf"/>
</dbReference>
<dbReference type="InterPro" id="IPR007197">
    <property type="entry name" value="rSAM"/>
</dbReference>
<dbReference type="GO" id="GO:0046872">
    <property type="term" value="F:metal ion binding"/>
    <property type="evidence" value="ECO:0007669"/>
    <property type="project" value="UniProtKB-KW"/>
</dbReference>
<dbReference type="SFLD" id="SFLDG01086">
    <property type="entry name" value="elongater_protein-like"/>
    <property type="match status" value="1"/>
</dbReference>
<evidence type="ECO:0000256" key="2">
    <source>
        <dbReference type="ARBA" id="ARBA00022485"/>
    </source>
</evidence>
<name>A0A3S4YV93_9FIRM</name>
<proteinExistence type="predicted"/>
<dbReference type="KEGG" id="piv:NCTC13079_00707"/>
<dbReference type="PANTHER" id="PTHR11135">
    <property type="entry name" value="HISTONE ACETYLTRANSFERASE-RELATED"/>
    <property type="match status" value="1"/>
</dbReference>
<dbReference type="SMART" id="SM00729">
    <property type="entry name" value="Elp3"/>
    <property type="match status" value="1"/>
</dbReference>
<dbReference type="InterPro" id="IPR006638">
    <property type="entry name" value="Elp3/MiaA/NifB-like_rSAM"/>
</dbReference>
<evidence type="ECO:0000259" key="7">
    <source>
        <dbReference type="PROSITE" id="PS51918"/>
    </source>
</evidence>
<evidence type="ECO:0000256" key="3">
    <source>
        <dbReference type="ARBA" id="ARBA00022691"/>
    </source>
</evidence>
<dbReference type="PROSITE" id="PS51918">
    <property type="entry name" value="RADICAL_SAM"/>
    <property type="match status" value="1"/>
</dbReference>
<dbReference type="GO" id="GO:0003824">
    <property type="term" value="F:catalytic activity"/>
    <property type="evidence" value="ECO:0007669"/>
    <property type="project" value="InterPro"/>
</dbReference>